<reference evidence="1 2" key="1">
    <citation type="journal article" date="2022" name="Hortic Res">
        <title>A haplotype resolved chromosomal level avocado genome allows analysis of novel avocado genes.</title>
        <authorList>
            <person name="Nath O."/>
            <person name="Fletcher S.J."/>
            <person name="Hayward A."/>
            <person name="Shaw L.M."/>
            <person name="Masouleh A.K."/>
            <person name="Furtado A."/>
            <person name="Henry R.J."/>
            <person name="Mitter N."/>
        </authorList>
    </citation>
    <scope>NUCLEOTIDE SEQUENCE [LARGE SCALE GENOMIC DNA]</scope>
    <source>
        <strain evidence="2">cv. Hass</strain>
    </source>
</reference>
<organism evidence="1 2">
    <name type="scientific">Persea americana</name>
    <name type="common">Avocado</name>
    <dbReference type="NCBI Taxonomy" id="3435"/>
    <lineage>
        <taxon>Eukaryota</taxon>
        <taxon>Viridiplantae</taxon>
        <taxon>Streptophyta</taxon>
        <taxon>Embryophyta</taxon>
        <taxon>Tracheophyta</taxon>
        <taxon>Spermatophyta</taxon>
        <taxon>Magnoliopsida</taxon>
        <taxon>Magnoliidae</taxon>
        <taxon>Laurales</taxon>
        <taxon>Lauraceae</taxon>
        <taxon>Persea</taxon>
    </lineage>
</organism>
<accession>A0ACC2MJV5</accession>
<proteinExistence type="predicted"/>
<keyword evidence="2" id="KW-1185">Reference proteome</keyword>
<sequence length="153" mass="15646">MPQGPGAGGASQRPTLSRKSSRASASPSAGWSSAGTWSMDTGRYSLAHSSSCTASGLKNQYVQQVGLHNALPLDQIPLPPHMPPGEEEEPAIAAAAAGGGGAGAVFDLNMVLPADEEKPAIDEEAHGEEYEPTIDGEDPGEEEEPATDGEAHS</sequence>
<evidence type="ECO:0000313" key="1">
    <source>
        <dbReference type="EMBL" id="KAJ8646000.1"/>
    </source>
</evidence>
<dbReference type="Proteomes" id="UP001234297">
    <property type="component" value="Chromosome 2"/>
</dbReference>
<evidence type="ECO:0000313" key="2">
    <source>
        <dbReference type="Proteomes" id="UP001234297"/>
    </source>
</evidence>
<gene>
    <name evidence="1" type="ORF">MRB53_007748</name>
</gene>
<dbReference type="EMBL" id="CM056810">
    <property type="protein sequence ID" value="KAJ8646000.1"/>
    <property type="molecule type" value="Genomic_DNA"/>
</dbReference>
<comment type="caution">
    <text evidence="1">The sequence shown here is derived from an EMBL/GenBank/DDBJ whole genome shotgun (WGS) entry which is preliminary data.</text>
</comment>
<name>A0ACC2MJV5_PERAE</name>
<protein>
    <submittedName>
        <fullName evidence="1">Uncharacterized protein</fullName>
    </submittedName>
</protein>